<proteinExistence type="predicted"/>
<organism evidence="2 3">
    <name type="scientific">Sphingobacterium populi</name>
    <dbReference type="NCBI Taxonomy" id="1812824"/>
    <lineage>
        <taxon>Bacteria</taxon>
        <taxon>Pseudomonadati</taxon>
        <taxon>Bacteroidota</taxon>
        <taxon>Sphingobacteriia</taxon>
        <taxon>Sphingobacteriales</taxon>
        <taxon>Sphingobacteriaceae</taxon>
        <taxon>Sphingobacterium</taxon>
    </lineage>
</organism>
<dbReference type="RefSeq" id="WP_066755631.1">
    <property type="nucleotide sequence ID" value="NZ_JBHUMB010000006.1"/>
</dbReference>
<dbReference type="SUPFAM" id="SSF51735">
    <property type="entry name" value="NAD(P)-binding Rossmann-fold domains"/>
    <property type="match status" value="1"/>
</dbReference>
<evidence type="ECO:0000313" key="3">
    <source>
        <dbReference type="Proteomes" id="UP001597418"/>
    </source>
</evidence>
<dbReference type="InterPro" id="IPR050177">
    <property type="entry name" value="Lipid_A_modif_metabolic_enz"/>
</dbReference>
<dbReference type="Gene3D" id="3.40.50.720">
    <property type="entry name" value="NAD(P)-binding Rossmann-like Domain"/>
    <property type="match status" value="1"/>
</dbReference>
<evidence type="ECO:0000259" key="1">
    <source>
        <dbReference type="Pfam" id="PF01370"/>
    </source>
</evidence>
<dbReference type="Pfam" id="PF01370">
    <property type="entry name" value="Epimerase"/>
    <property type="match status" value="1"/>
</dbReference>
<comment type="caution">
    <text evidence="2">The sequence shown here is derived from an EMBL/GenBank/DDBJ whole genome shotgun (WGS) entry which is preliminary data.</text>
</comment>
<feature type="domain" description="NAD-dependent epimerase/dehydratase" evidence="1">
    <location>
        <begin position="7"/>
        <end position="221"/>
    </location>
</feature>
<reference evidence="3" key="1">
    <citation type="journal article" date="2019" name="Int. J. Syst. Evol. Microbiol.">
        <title>The Global Catalogue of Microorganisms (GCM) 10K type strain sequencing project: providing services to taxonomists for standard genome sequencing and annotation.</title>
        <authorList>
            <consortium name="The Broad Institute Genomics Platform"/>
            <consortium name="The Broad Institute Genome Sequencing Center for Infectious Disease"/>
            <person name="Wu L."/>
            <person name="Ma J."/>
        </authorList>
    </citation>
    <scope>NUCLEOTIDE SEQUENCE [LARGE SCALE GENOMIC DNA]</scope>
    <source>
        <strain evidence="3">KCTC 42247</strain>
    </source>
</reference>
<dbReference type="PANTHER" id="PTHR43245:SF58">
    <property type="entry name" value="BLL5923 PROTEIN"/>
    <property type="match status" value="1"/>
</dbReference>
<name>A0ABW5U966_9SPHI</name>
<dbReference type="EMBL" id="JBHUMB010000006">
    <property type="protein sequence ID" value="MFD2742473.1"/>
    <property type="molecule type" value="Genomic_DNA"/>
</dbReference>
<dbReference type="Proteomes" id="UP001597418">
    <property type="component" value="Unassembled WGS sequence"/>
</dbReference>
<accession>A0ABW5U966</accession>
<gene>
    <name evidence="2" type="ORF">ACFSQ6_03620</name>
</gene>
<dbReference type="InterPro" id="IPR001509">
    <property type="entry name" value="Epimerase_deHydtase"/>
</dbReference>
<dbReference type="PANTHER" id="PTHR43245">
    <property type="entry name" value="BIFUNCTIONAL POLYMYXIN RESISTANCE PROTEIN ARNA"/>
    <property type="match status" value="1"/>
</dbReference>
<sequence length="332" mass="37701">MRQAKLLITGASGFVGYHLVHAAKMAGYTIHAAIRKSSNVDDIAHLVDSFVEADFTNLVNLTQWLEQASYTYIIHGAALTKAKQEADMIMVNVDYTLNLLKAAFSISNPPAAVHIISSMAALGPLAYDNGLIREDSPYKPVTVYGRSKMRMEQLVHEQFPDKPIRIFRPTAVYGPKDKDIFLLLQTLNKGIDAYIGRKPQALTFIYVKDLARLLIQSFEIPATKLQCYNLSDGAVYDRYELANLFRKITLKRLLRVHVPFVVVKQIARLSEWMYKSSSKTPVLYAERLKEITAGSWACTIAKAKNELQFEPRYDLETGLTESLLWYKKHHWL</sequence>
<keyword evidence="3" id="KW-1185">Reference proteome</keyword>
<protein>
    <submittedName>
        <fullName evidence="2">NAD-dependent epimerase/dehydratase family protein</fullName>
    </submittedName>
</protein>
<evidence type="ECO:0000313" key="2">
    <source>
        <dbReference type="EMBL" id="MFD2742473.1"/>
    </source>
</evidence>
<dbReference type="InterPro" id="IPR036291">
    <property type="entry name" value="NAD(P)-bd_dom_sf"/>
</dbReference>